<dbReference type="EMBL" id="CP079105">
    <property type="protein sequence ID" value="QXQ12595.1"/>
    <property type="molecule type" value="Genomic_DNA"/>
</dbReference>
<feature type="transmembrane region" description="Helical" evidence="1">
    <location>
        <begin position="161"/>
        <end position="184"/>
    </location>
</feature>
<keyword evidence="1" id="KW-0812">Transmembrane</keyword>
<evidence type="ECO:0000256" key="1">
    <source>
        <dbReference type="SAM" id="Phobius"/>
    </source>
</evidence>
<feature type="domain" description="Potassium channel" evidence="2">
    <location>
        <begin position="141"/>
        <end position="210"/>
    </location>
</feature>
<feature type="transmembrane region" description="Helical" evidence="1">
    <location>
        <begin position="120"/>
        <end position="141"/>
    </location>
</feature>
<feature type="transmembrane region" description="Helical" evidence="1">
    <location>
        <begin position="60"/>
        <end position="77"/>
    </location>
</feature>
<accession>A0ABX8S441</accession>
<name>A0ABX8S441_9ACTN</name>
<feature type="transmembrane region" description="Helical" evidence="1">
    <location>
        <begin position="86"/>
        <end position="108"/>
    </location>
</feature>
<keyword evidence="1" id="KW-1133">Transmembrane helix</keyword>
<proteinExistence type="predicted"/>
<feature type="transmembrane region" description="Helical" evidence="1">
    <location>
        <begin position="36"/>
        <end position="54"/>
    </location>
</feature>
<keyword evidence="1" id="KW-0472">Membrane</keyword>
<dbReference type="RefSeq" id="WP_066470774.1">
    <property type="nucleotide sequence ID" value="NZ_CBCRUZ010000017.1"/>
</dbReference>
<dbReference type="GO" id="GO:0034220">
    <property type="term" value="P:monoatomic ion transmembrane transport"/>
    <property type="evidence" value="ECO:0007669"/>
    <property type="project" value="UniProtKB-KW"/>
</dbReference>
<evidence type="ECO:0000259" key="2">
    <source>
        <dbReference type="Pfam" id="PF07885"/>
    </source>
</evidence>
<reference evidence="3" key="1">
    <citation type="submission" date="2021-07" db="EMBL/GenBank/DDBJ databases">
        <title>Candidatus Kaistella beijingensis sp. nov. isolated from a municipal wastewater treatment plant is involved in sludge foaming.</title>
        <authorList>
            <person name="Song Y."/>
            <person name="Liu S.-J."/>
        </authorList>
    </citation>
    <scope>NUCLEOTIDE SEQUENCE</scope>
    <source>
        <strain evidence="3">DSM 43998</strain>
    </source>
</reference>
<keyword evidence="3" id="KW-0407">Ion channel</keyword>
<dbReference type="SUPFAM" id="SSF81324">
    <property type="entry name" value="Voltage-gated potassium channels"/>
    <property type="match status" value="1"/>
</dbReference>
<dbReference type="Pfam" id="PF07885">
    <property type="entry name" value="Ion_trans_2"/>
    <property type="match status" value="1"/>
</dbReference>
<keyword evidence="4" id="KW-1185">Reference proteome</keyword>
<evidence type="ECO:0000313" key="3">
    <source>
        <dbReference type="EMBL" id="QXQ12595.1"/>
    </source>
</evidence>
<keyword evidence="3" id="KW-0813">Transport</keyword>
<dbReference type="Gene3D" id="1.10.287.70">
    <property type="match status" value="1"/>
</dbReference>
<protein>
    <submittedName>
        <fullName evidence="3">Potassium channel family protein</fullName>
    </submittedName>
</protein>
<keyword evidence="3" id="KW-0406">Ion transport</keyword>
<gene>
    <name evidence="3" type="ORF">KV203_11535</name>
</gene>
<dbReference type="InterPro" id="IPR013099">
    <property type="entry name" value="K_chnl_dom"/>
</dbReference>
<dbReference type="Proteomes" id="UP000887023">
    <property type="component" value="Chromosome"/>
</dbReference>
<evidence type="ECO:0000313" key="4">
    <source>
        <dbReference type="Proteomes" id="UP000887023"/>
    </source>
</evidence>
<feature type="transmembrane region" description="Helical" evidence="1">
    <location>
        <begin position="196"/>
        <end position="214"/>
    </location>
</feature>
<sequence>MRWLRTATANPSASLFAVQLLGIAVYPAMDDSRFGRAAFNLFGVVVVLLALWSVQHSPGLTWVAVLLAPPAGLLLLVQSVTDEPRLLLWSSLFEATLYFYAAGCMIYYMLADHVITADELWAIGATFTLVAWAFAHTYVVVQGLVPHSFTAAVEPDQQRSWVELLFLSVTTLTSTGLSDIVPITPAARAVVMFEQIAGLGYVGMLVSRMVGLTIRERG</sequence>
<organism evidence="3 4">
    <name type="scientific">Skermania pinensis</name>
    <dbReference type="NCBI Taxonomy" id="39122"/>
    <lineage>
        <taxon>Bacteria</taxon>
        <taxon>Bacillati</taxon>
        <taxon>Actinomycetota</taxon>
        <taxon>Actinomycetes</taxon>
        <taxon>Mycobacteriales</taxon>
        <taxon>Gordoniaceae</taxon>
        <taxon>Skermania</taxon>
    </lineage>
</organism>